<sequence length="167" mass="18349">MSLAEEKHLLAKCYGYAFIGLAQLCLTVLASVFHNDITPRKTAAYKNYHAAASAIGGLAFLLILVQVYVSVVFTFADGPKIVIVWLIFAQLAVTAYYSYLPFQYLREDGINEKDEWFMVDEQNLEDLETGALSEKTESTSPKEPNTVAGYGTGEFVQMSGPGAAYPV</sequence>
<keyword evidence="1" id="KW-0472">Membrane</keyword>
<keyword evidence="1" id="KW-1133">Transmembrane helix</keyword>
<feature type="transmembrane region" description="Helical" evidence="1">
    <location>
        <begin position="14"/>
        <end position="33"/>
    </location>
</feature>
<proteinExistence type="predicted"/>
<dbReference type="Proteomes" id="UP000730481">
    <property type="component" value="Unassembled WGS sequence"/>
</dbReference>
<evidence type="ECO:0000256" key="1">
    <source>
        <dbReference type="SAM" id="Phobius"/>
    </source>
</evidence>
<reference evidence="2" key="2">
    <citation type="submission" date="2020-02" db="EMBL/GenBank/DDBJ databases">
        <title>Identification and distribution of gene clusters putatively required for synthesis of sphingolipid metabolism inhibitors in phylogenetically diverse species of the filamentous fungus Fusarium.</title>
        <authorList>
            <person name="Kim H.-S."/>
            <person name="Busman M."/>
            <person name="Brown D.W."/>
            <person name="Divon H."/>
            <person name="Uhlig S."/>
            <person name="Proctor R.H."/>
        </authorList>
    </citation>
    <scope>NUCLEOTIDE SEQUENCE</scope>
    <source>
        <strain evidence="2">NRRL 25174</strain>
    </source>
</reference>
<organism evidence="2 3">
    <name type="scientific">Fusarium beomiforme</name>
    <dbReference type="NCBI Taxonomy" id="44412"/>
    <lineage>
        <taxon>Eukaryota</taxon>
        <taxon>Fungi</taxon>
        <taxon>Dikarya</taxon>
        <taxon>Ascomycota</taxon>
        <taxon>Pezizomycotina</taxon>
        <taxon>Sordariomycetes</taxon>
        <taxon>Hypocreomycetidae</taxon>
        <taxon>Hypocreales</taxon>
        <taxon>Nectriaceae</taxon>
        <taxon>Fusarium</taxon>
        <taxon>Fusarium burgessii species complex</taxon>
    </lineage>
</organism>
<name>A0A9P5AJ86_9HYPO</name>
<reference evidence="2" key="1">
    <citation type="journal article" date="2017" name="Mycologia">
        <title>Fusarium algeriense, sp. nov., a novel toxigenic crown rot pathogen of durum wheat from Algeria is nested in the Fusarium burgessii species complex.</title>
        <authorList>
            <person name="Laraba I."/>
            <person name="Keddad A."/>
            <person name="Boureghda H."/>
            <person name="Abdallah N."/>
            <person name="Vaughan M.M."/>
            <person name="Proctor R.H."/>
            <person name="Busman M."/>
            <person name="O'Donnell K."/>
        </authorList>
    </citation>
    <scope>NUCLEOTIDE SEQUENCE</scope>
    <source>
        <strain evidence="2">NRRL 25174</strain>
    </source>
</reference>
<accession>A0A9P5AJ86</accession>
<dbReference type="AlphaFoldDB" id="A0A9P5AJ86"/>
<evidence type="ECO:0000313" key="3">
    <source>
        <dbReference type="Proteomes" id="UP000730481"/>
    </source>
</evidence>
<keyword evidence="1" id="KW-0812">Transmembrane</keyword>
<comment type="caution">
    <text evidence="2">The sequence shown here is derived from an EMBL/GenBank/DDBJ whole genome shotgun (WGS) entry which is preliminary data.</text>
</comment>
<keyword evidence="3" id="KW-1185">Reference proteome</keyword>
<dbReference type="OrthoDB" id="5077305at2759"/>
<gene>
    <name evidence="2" type="ORF">FBEOM_6683</name>
</gene>
<feature type="transmembrane region" description="Helical" evidence="1">
    <location>
        <begin position="54"/>
        <end position="76"/>
    </location>
</feature>
<protein>
    <submittedName>
        <fullName evidence="2">Uncharacterized protein</fullName>
    </submittedName>
</protein>
<dbReference type="EMBL" id="PVQB02000286">
    <property type="protein sequence ID" value="KAF4339398.1"/>
    <property type="molecule type" value="Genomic_DNA"/>
</dbReference>
<evidence type="ECO:0000313" key="2">
    <source>
        <dbReference type="EMBL" id="KAF4339398.1"/>
    </source>
</evidence>
<feature type="transmembrane region" description="Helical" evidence="1">
    <location>
        <begin position="82"/>
        <end position="100"/>
    </location>
</feature>